<dbReference type="CDD" id="cd01428">
    <property type="entry name" value="ADK"/>
    <property type="match status" value="1"/>
</dbReference>
<proteinExistence type="inferred from homology"/>
<evidence type="ECO:0000313" key="11">
    <source>
        <dbReference type="EMBL" id="PNF17834.1"/>
    </source>
</evidence>
<dbReference type="PROSITE" id="PS00113">
    <property type="entry name" value="ADENYLATE_KINASE"/>
    <property type="match status" value="1"/>
</dbReference>
<dbReference type="GO" id="GO:0003676">
    <property type="term" value="F:nucleic acid binding"/>
    <property type="evidence" value="ECO:0007669"/>
    <property type="project" value="InterPro"/>
</dbReference>
<dbReference type="Proteomes" id="UP000235965">
    <property type="component" value="Unassembled WGS sequence"/>
</dbReference>
<dbReference type="PRINTS" id="PR00094">
    <property type="entry name" value="ADENYLTKNASE"/>
</dbReference>
<dbReference type="InterPro" id="IPR006266">
    <property type="entry name" value="UMP_CMP_kinase"/>
</dbReference>
<dbReference type="GO" id="GO:0006221">
    <property type="term" value="P:pyrimidine nucleotide biosynthetic process"/>
    <property type="evidence" value="ECO:0007669"/>
    <property type="project" value="UniProtKB-KW"/>
</dbReference>
<dbReference type="PANTHER" id="PTHR46060">
    <property type="entry name" value="MARINER MOS1 TRANSPOSASE-LIKE PROTEIN"/>
    <property type="match status" value="1"/>
</dbReference>
<dbReference type="InterPro" id="IPR033690">
    <property type="entry name" value="Adenylat_kinase_CS"/>
</dbReference>
<dbReference type="STRING" id="105785.A0A2J7PNB3"/>
<keyword evidence="5" id="KW-0067">ATP-binding</keyword>
<evidence type="ECO:0000256" key="8">
    <source>
        <dbReference type="ARBA" id="ARBA00048116"/>
    </source>
</evidence>
<evidence type="ECO:0000259" key="10">
    <source>
        <dbReference type="Pfam" id="PF17906"/>
    </source>
</evidence>
<dbReference type="Gene3D" id="3.30.420.10">
    <property type="entry name" value="Ribonuclease H-like superfamily/Ribonuclease H"/>
    <property type="match status" value="1"/>
</dbReference>
<gene>
    <name evidence="11" type="primary">CMPK</name>
    <name evidence="11" type="ORF">B7P43_G05793</name>
</gene>
<dbReference type="Pfam" id="PF00406">
    <property type="entry name" value="ADK"/>
    <property type="match status" value="1"/>
</dbReference>
<dbReference type="EMBL" id="NEVH01023955">
    <property type="protein sequence ID" value="PNF17834.1"/>
    <property type="molecule type" value="Genomic_DNA"/>
</dbReference>
<evidence type="ECO:0000256" key="6">
    <source>
        <dbReference type="ARBA" id="ARBA00022975"/>
    </source>
</evidence>
<evidence type="ECO:0000256" key="4">
    <source>
        <dbReference type="ARBA" id="ARBA00022777"/>
    </source>
</evidence>
<dbReference type="SUPFAM" id="SSF52540">
    <property type="entry name" value="P-loop containing nucleoside triphosphate hydrolases"/>
    <property type="match status" value="1"/>
</dbReference>
<keyword evidence="4 9" id="KW-0418">Kinase</keyword>
<dbReference type="NCBIfam" id="TIGR01359">
    <property type="entry name" value="UMP_CMP_kin_fam"/>
    <property type="match status" value="1"/>
</dbReference>
<protein>
    <submittedName>
        <fullName evidence="11">UMP-CMP kinase</fullName>
    </submittedName>
</protein>
<name>A0A2J7PNB3_9NEOP</name>
<dbReference type="Gene3D" id="3.40.50.300">
    <property type="entry name" value="P-loop containing nucleotide triphosphate hydrolases"/>
    <property type="match status" value="1"/>
</dbReference>
<dbReference type="AlphaFoldDB" id="A0A2J7PNB3"/>
<dbReference type="GO" id="GO:0009123">
    <property type="term" value="P:nucleoside monophosphate metabolic process"/>
    <property type="evidence" value="ECO:0007669"/>
    <property type="project" value="UniProtKB-ARBA"/>
</dbReference>
<dbReference type="PANTHER" id="PTHR46060:SF1">
    <property type="entry name" value="MARINER MOS1 TRANSPOSASE-LIKE PROTEIN"/>
    <property type="match status" value="1"/>
</dbReference>
<evidence type="ECO:0000256" key="9">
    <source>
        <dbReference type="RuleBase" id="RU003330"/>
    </source>
</evidence>
<dbReference type="GO" id="GO:0019205">
    <property type="term" value="F:nucleobase-containing compound kinase activity"/>
    <property type="evidence" value="ECO:0007669"/>
    <property type="project" value="InterPro"/>
</dbReference>
<keyword evidence="3" id="KW-0547">Nucleotide-binding</keyword>
<dbReference type="GO" id="GO:0006207">
    <property type="term" value="P:'de novo' pyrimidine nucleobase biosynthetic process"/>
    <property type="evidence" value="ECO:0007669"/>
    <property type="project" value="InterPro"/>
</dbReference>
<evidence type="ECO:0000256" key="5">
    <source>
        <dbReference type="ARBA" id="ARBA00022840"/>
    </source>
</evidence>
<keyword evidence="6" id="KW-0665">Pyrimidine biosynthesis</keyword>
<dbReference type="InterPro" id="IPR000850">
    <property type="entry name" value="Adenylat/UMP-CMP_kin"/>
</dbReference>
<dbReference type="GO" id="GO:0016776">
    <property type="term" value="F:phosphotransferase activity, phosphate group as acceptor"/>
    <property type="evidence" value="ECO:0007669"/>
    <property type="project" value="InterPro"/>
</dbReference>
<dbReference type="GO" id="GO:0005524">
    <property type="term" value="F:ATP binding"/>
    <property type="evidence" value="ECO:0007669"/>
    <property type="project" value="UniProtKB-KW"/>
</dbReference>
<feature type="domain" description="Mos1 transposase HTH" evidence="10">
    <location>
        <begin position="8"/>
        <end position="53"/>
    </location>
</feature>
<organism evidence="11 12">
    <name type="scientific">Cryptotermes secundus</name>
    <dbReference type="NCBI Taxonomy" id="105785"/>
    <lineage>
        <taxon>Eukaryota</taxon>
        <taxon>Metazoa</taxon>
        <taxon>Ecdysozoa</taxon>
        <taxon>Arthropoda</taxon>
        <taxon>Hexapoda</taxon>
        <taxon>Insecta</taxon>
        <taxon>Pterygota</taxon>
        <taxon>Neoptera</taxon>
        <taxon>Polyneoptera</taxon>
        <taxon>Dictyoptera</taxon>
        <taxon>Blattodea</taxon>
        <taxon>Blattoidea</taxon>
        <taxon>Termitoidae</taxon>
        <taxon>Kalotermitidae</taxon>
        <taxon>Cryptotermitinae</taxon>
        <taxon>Cryptotermes</taxon>
    </lineage>
</organism>
<evidence type="ECO:0000256" key="1">
    <source>
        <dbReference type="ARBA" id="ARBA00022490"/>
    </source>
</evidence>
<dbReference type="InterPro" id="IPR036397">
    <property type="entry name" value="RNaseH_sf"/>
</dbReference>
<dbReference type="Pfam" id="PF17906">
    <property type="entry name" value="HTH_48"/>
    <property type="match status" value="1"/>
</dbReference>
<evidence type="ECO:0000256" key="3">
    <source>
        <dbReference type="ARBA" id="ARBA00022741"/>
    </source>
</evidence>
<evidence type="ECO:0000313" key="12">
    <source>
        <dbReference type="Proteomes" id="UP000235965"/>
    </source>
</evidence>
<dbReference type="InterPro" id="IPR041426">
    <property type="entry name" value="Mos1_HTH"/>
</dbReference>
<comment type="catalytic activity">
    <reaction evidence="8">
        <text>UMP + ATP = UDP + ADP</text>
        <dbReference type="Rhea" id="RHEA:24400"/>
        <dbReference type="ChEBI" id="CHEBI:30616"/>
        <dbReference type="ChEBI" id="CHEBI:57865"/>
        <dbReference type="ChEBI" id="CHEBI:58223"/>
        <dbReference type="ChEBI" id="CHEBI:456216"/>
        <dbReference type="EC" id="2.7.4.14"/>
    </reaction>
</comment>
<comment type="caution">
    <text evidence="11">The sequence shown here is derived from an EMBL/GenBank/DDBJ whole genome shotgun (WGS) entry which is preliminary data.</text>
</comment>
<keyword evidence="1" id="KW-0963">Cytoplasm</keyword>
<dbReference type="InterPro" id="IPR027417">
    <property type="entry name" value="P-loop_NTPase"/>
</dbReference>
<evidence type="ECO:0000256" key="7">
    <source>
        <dbReference type="ARBA" id="ARBA00023242"/>
    </source>
</evidence>
<accession>A0A2J7PNB3</accession>
<sequence length="346" mass="39821">MADFREQRAAVKFCFLLGKSGTETLEMLKTAYKDDAMGKTQVFEGFSRFKNGEMSIDDKQRSGRPSMARTHENVEKIREIIKEDRQRTIEKIVELSGLLTKNGMTPVPHPPYSPDLAPCDIFLFPRMKRDMKGKRFADVAEVKEKTTETLSSISKDEFRQCFEKWNKRLDKCISQFGFVHLSAGDLLREERNKEGSEYGELIEETIRNGRIVPVEITCSLIEMAMKKSGSNKFLIDGFPRNKDNLDGWNRQMASNVNLLFVLFFDCPQEVCVNRCLQRGAGGSGRSDDNPESLKKRFHTYMNDTMPIIRYYEEKNLVKHVDAGGTPDEVGHALYLLNIFPEVWLWK</sequence>
<keyword evidence="2 9" id="KW-0808">Transferase</keyword>
<comment type="similarity">
    <text evidence="9">Belongs to the adenylate kinase family.</text>
</comment>
<reference evidence="11 12" key="1">
    <citation type="submission" date="2017-12" db="EMBL/GenBank/DDBJ databases">
        <title>Hemimetabolous genomes reveal molecular basis of termite eusociality.</title>
        <authorList>
            <person name="Harrison M.C."/>
            <person name="Jongepier E."/>
            <person name="Robertson H.M."/>
            <person name="Arning N."/>
            <person name="Bitard-Feildel T."/>
            <person name="Chao H."/>
            <person name="Childers C.P."/>
            <person name="Dinh H."/>
            <person name="Doddapaneni H."/>
            <person name="Dugan S."/>
            <person name="Gowin J."/>
            <person name="Greiner C."/>
            <person name="Han Y."/>
            <person name="Hu H."/>
            <person name="Hughes D.S.T."/>
            <person name="Huylmans A.-K."/>
            <person name="Kemena C."/>
            <person name="Kremer L.P.M."/>
            <person name="Lee S.L."/>
            <person name="Lopez-Ezquerra A."/>
            <person name="Mallet L."/>
            <person name="Monroy-Kuhn J.M."/>
            <person name="Moser A."/>
            <person name="Murali S.C."/>
            <person name="Muzny D.M."/>
            <person name="Otani S."/>
            <person name="Piulachs M.-D."/>
            <person name="Poelchau M."/>
            <person name="Qu J."/>
            <person name="Schaub F."/>
            <person name="Wada-Katsumata A."/>
            <person name="Worley K.C."/>
            <person name="Xie Q."/>
            <person name="Ylla G."/>
            <person name="Poulsen M."/>
            <person name="Gibbs R.A."/>
            <person name="Schal C."/>
            <person name="Richards S."/>
            <person name="Belles X."/>
            <person name="Korb J."/>
            <person name="Bornberg-Bauer E."/>
        </authorList>
    </citation>
    <scope>NUCLEOTIDE SEQUENCE [LARGE SCALE GENOMIC DNA]</scope>
    <source>
        <tissue evidence="11">Whole body</tissue>
    </source>
</reference>
<dbReference type="Gene3D" id="1.10.10.1450">
    <property type="match status" value="1"/>
</dbReference>
<keyword evidence="12" id="KW-1185">Reference proteome</keyword>
<keyword evidence="7" id="KW-0539">Nucleus</keyword>
<dbReference type="OrthoDB" id="442176at2759"/>
<dbReference type="HAMAP" id="MF_00235">
    <property type="entry name" value="Adenylate_kinase_Adk"/>
    <property type="match status" value="1"/>
</dbReference>
<evidence type="ECO:0000256" key="2">
    <source>
        <dbReference type="ARBA" id="ARBA00022679"/>
    </source>
</evidence>
<dbReference type="InterPro" id="IPR052709">
    <property type="entry name" value="Transposase-MT_Hybrid"/>
</dbReference>
<dbReference type="InParanoid" id="A0A2J7PNB3"/>